<dbReference type="SUPFAM" id="SSF53784">
    <property type="entry name" value="Phosphofructokinase"/>
    <property type="match status" value="1"/>
</dbReference>
<evidence type="ECO:0008006" key="7">
    <source>
        <dbReference type="Google" id="ProtNLM"/>
    </source>
</evidence>
<dbReference type="NCBIfam" id="TIGR00756">
    <property type="entry name" value="PPR"/>
    <property type="match status" value="6"/>
</dbReference>
<dbReference type="Gene3D" id="1.25.40.10">
    <property type="entry name" value="Tetratricopeptide repeat domain"/>
    <property type="match status" value="3"/>
</dbReference>
<sequence length="744" mass="83293">MDQFEAHFIGADLEGAEAVAAQFFLLRRSLAFSMASCYYKTRYHSPLIRFQTPPYPPFSTHSSKPPSVTNNSTPPPPNQIETLNPNPLDEAHVLDQLSHLLPTPRSRKTTTPPLVCNGQQQVESNTAAVVVDRFLAPQEKLRGVFLLKLKGKSAIERALTEAGVGLSLEVVARVLNTGNLGGESMVTFFHWAVKQPSVPKDIDSYNVVIRALGRRKFIDFVMEMLHELKRECLRPNLETFSIVVDSLVRAGRVKKAIQMFGNAQEFGFESDAKSLNLLLQCLCKRSHVGAAHSYFNTVRGKMVFDDNATYNVVIGGWSKLGRVCEMESVLEAMVEDGYSPDCTTFRYVLEGLGRAGRMEDAVKIFEKMKADGCVPNTDVYNAMISNYVSAGDFDECSEYYRNMLSNGCHPNIDTYNKLISAFIKARKVADALEMFDEMLRQGVVPTTGIVTSFIEPLCGFGPPHAAIMIYEKAREMGCQISHSAYKLLLMRLSRFGKCGMLLRIWDEMHESGYSSDTEVYELKMLDAMTMLEDFGVLMVGIFKQFLIANAKCSTPQSNVALECILQSHPNMVICGEEVAASKLNLFDLTQQICDAVQARAGQVSPDKNHGVILLPEGLIESIPEVYALLKEIHGLLRQGVVPENISSQLSPWPSALFEFLPPFIRIQIETEKLLAHLVQAEMNKRLDIAFWLDWVNISRNGLQILNKEGPYKGKKFNAIWHFLVTKLVDPCHRSLIVTMPMYDI</sequence>
<evidence type="ECO:0000256" key="2">
    <source>
        <dbReference type="ARBA" id="ARBA00022737"/>
    </source>
</evidence>
<accession>A0A9Q0FG97</accession>
<name>A0A9Q0FG97_9ROSI</name>
<evidence type="ECO:0000256" key="4">
    <source>
        <dbReference type="SAM" id="MobiDB-lite"/>
    </source>
</evidence>
<evidence type="ECO:0000256" key="1">
    <source>
        <dbReference type="ARBA" id="ARBA00007626"/>
    </source>
</evidence>
<proteinExistence type="inferred from homology"/>
<organism evidence="5 6">
    <name type="scientific">Turnera subulata</name>
    <dbReference type="NCBI Taxonomy" id="218843"/>
    <lineage>
        <taxon>Eukaryota</taxon>
        <taxon>Viridiplantae</taxon>
        <taxon>Streptophyta</taxon>
        <taxon>Embryophyta</taxon>
        <taxon>Tracheophyta</taxon>
        <taxon>Spermatophyta</taxon>
        <taxon>Magnoliopsida</taxon>
        <taxon>eudicotyledons</taxon>
        <taxon>Gunneridae</taxon>
        <taxon>Pentapetalae</taxon>
        <taxon>rosids</taxon>
        <taxon>fabids</taxon>
        <taxon>Malpighiales</taxon>
        <taxon>Passifloraceae</taxon>
        <taxon>Turnera</taxon>
    </lineage>
</organism>
<dbReference type="InterPro" id="IPR035966">
    <property type="entry name" value="PKF_sf"/>
</dbReference>
<dbReference type="InterPro" id="IPR011990">
    <property type="entry name" value="TPR-like_helical_dom_sf"/>
</dbReference>
<dbReference type="Pfam" id="PF12854">
    <property type="entry name" value="PPR_1"/>
    <property type="match status" value="1"/>
</dbReference>
<reference evidence="5" key="2">
    <citation type="journal article" date="2023" name="Plants (Basel)">
        <title>Annotation of the Turnera subulata (Passifloraceae) Draft Genome Reveals the S-Locus Evolved after the Divergence of Turneroideae from Passifloroideae in a Stepwise Manner.</title>
        <authorList>
            <person name="Henning P.M."/>
            <person name="Roalson E.H."/>
            <person name="Mir W."/>
            <person name="McCubbin A.G."/>
            <person name="Shore J.S."/>
        </authorList>
    </citation>
    <scope>NUCLEOTIDE SEQUENCE</scope>
    <source>
        <strain evidence="5">F60SS</strain>
    </source>
</reference>
<dbReference type="Gene3D" id="3.40.50.460">
    <property type="entry name" value="Phosphofructokinase domain"/>
    <property type="match status" value="1"/>
</dbReference>
<evidence type="ECO:0000313" key="5">
    <source>
        <dbReference type="EMBL" id="KAJ4830914.1"/>
    </source>
</evidence>
<reference evidence="5" key="1">
    <citation type="submission" date="2022-02" db="EMBL/GenBank/DDBJ databases">
        <authorList>
            <person name="Henning P.M."/>
            <person name="McCubbin A.G."/>
            <person name="Shore J.S."/>
        </authorList>
    </citation>
    <scope>NUCLEOTIDE SEQUENCE</scope>
    <source>
        <strain evidence="5">F60SS</strain>
        <tissue evidence="5">Leaves</tissue>
    </source>
</reference>
<dbReference type="GO" id="GO:0003872">
    <property type="term" value="F:6-phosphofructokinase activity"/>
    <property type="evidence" value="ECO:0007669"/>
    <property type="project" value="InterPro"/>
</dbReference>
<feature type="repeat" description="PPR" evidence="3">
    <location>
        <begin position="201"/>
        <end position="235"/>
    </location>
</feature>
<keyword evidence="6" id="KW-1185">Reference proteome</keyword>
<dbReference type="Proteomes" id="UP001141552">
    <property type="component" value="Unassembled WGS sequence"/>
</dbReference>
<feature type="repeat" description="PPR" evidence="3">
    <location>
        <begin position="411"/>
        <end position="445"/>
    </location>
</feature>
<gene>
    <name evidence="5" type="ORF">Tsubulata_039035</name>
</gene>
<feature type="repeat" description="PPR" evidence="3">
    <location>
        <begin position="376"/>
        <end position="410"/>
    </location>
</feature>
<dbReference type="InterPro" id="IPR002885">
    <property type="entry name" value="PPR_rpt"/>
</dbReference>
<keyword evidence="2" id="KW-0677">Repeat</keyword>
<feature type="repeat" description="PPR" evidence="3">
    <location>
        <begin position="341"/>
        <end position="375"/>
    </location>
</feature>
<dbReference type="Pfam" id="PF13041">
    <property type="entry name" value="PPR_2"/>
    <property type="match status" value="1"/>
</dbReference>
<dbReference type="PROSITE" id="PS51375">
    <property type="entry name" value="PPR"/>
    <property type="match status" value="6"/>
</dbReference>
<feature type="repeat" description="PPR" evidence="3">
    <location>
        <begin position="236"/>
        <end position="270"/>
    </location>
</feature>
<dbReference type="AlphaFoldDB" id="A0A9Q0FG97"/>
<dbReference type="PANTHER" id="PTHR47447">
    <property type="entry name" value="OS03G0856100 PROTEIN"/>
    <property type="match status" value="1"/>
</dbReference>
<dbReference type="SUPFAM" id="SSF81901">
    <property type="entry name" value="HCP-like"/>
    <property type="match status" value="1"/>
</dbReference>
<feature type="compositionally biased region" description="Low complexity" evidence="4">
    <location>
        <begin position="62"/>
        <end position="72"/>
    </location>
</feature>
<evidence type="ECO:0000256" key="3">
    <source>
        <dbReference type="PROSITE-ProRule" id="PRU00708"/>
    </source>
</evidence>
<protein>
    <recommendedName>
        <fullName evidence="7">Pentacotripeptide-repeat region of PRORP domain-containing protein</fullName>
    </recommendedName>
</protein>
<evidence type="ECO:0000313" key="6">
    <source>
        <dbReference type="Proteomes" id="UP001141552"/>
    </source>
</evidence>
<comment type="caution">
    <text evidence="5">The sequence shown here is derived from an EMBL/GenBank/DDBJ whole genome shotgun (WGS) entry which is preliminary data.</text>
</comment>
<dbReference type="Pfam" id="PF01535">
    <property type="entry name" value="PPR"/>
    <property type="match status" value="2"/>
</dbReference>
<comment type="similarity">
    <text evidence="1">Belongs to the PPR family. P subfamily.</text>
</comment>
<feature type="region of interest" description="Disordered" evidence="4">
    <location>
        <begin position="56"/>
        <end position="83"/>
    </location>
</feature>
<dbReference type="OrthoDB" id="185373at2759"/>
<feature type="repeat" description="PPR" evidence="3">
    <location>
        <begin position="306"/>
        <end position="340"/>
    </location>
</feature>
<dbReference type="PANTHER" id="PTHR47447:SF28">
    <property type="entry name" value="PENTACOTRIPEPTIDE-REPEAT REGION OF PRORP DOMAIN-CONTAINING PROTEIN"/>
    <property type="match status" value="1"/>
</dbReference>
<dbReference type="EMBL" id="JAKUCV010005508">
    <property type="protein sequence ID" value="KAJ4830914.1"/>
    <property type="molecule type" value="Genomic_DNA"/>
</dbReference>